<protein>
    <submittedName>
        <fullName evidence="1">Uncharacterized protein</fullName>
    </submittedName>
</protein>
<dbReference type="EMBL" id="SZYD01000001">
    <property type="protein sequence ID" value="KAD7480440.1"/>
    <property type="molecule type" value="Genomic_DNA"/>
</dbReference>
<reference evidence="1 2" key="1">
    <citation type="submission" date="2019-05" db="EMBL/GenBank/DDBJ databases">
        <title>Mikania micrantha, genome provides insights into the molecular mechanism of rapid growth.</title>
        <authorList>
            <person name="Liu B."/>
        </authorList>
    </citation>
    <scope>NUCLEOTIDE SEQUENCE [LARGE SCALE GENOMIC DNA]</scope>
    <source>
        <strain evidence="1">NLD-2019</strain>
        <tissue evidence="1">Leaf</tissue>
    </source>
</reference>
<gene>
    <name evidence="1" type="ORF">E3N88_03576</name>
</gene>
<comment type="caution">
    <text evidence="1">The sequence shown here is derived from an EMBL/GenBank/DDBJ whole genome shotgun (WGS) entry which is preliminary data.</text>
</comment>
<accession>A0A5N6Q9V0</accession>
<dbReference type="AlphaFoldDB" id="A0A5N6Q9V0"/>
<dbReference type="Proteomes" id="UP000326396">
    <property type="component" value="Linkage Group LG1"/>
</dbReference>
<organism evidence="1 2">
    <name type="scientific">Mikania micrantha</name>
    <name type="common">bitter vine</name>
    <dbReference type="NCBI Taxonomy" id="192012"/>
    <lineage>
        <taxon>Eukaryota</taxon>
        <taxon>Viridiplantae</taxon>
        <taxon>Streptophyta</taxon>
        <taxon>Embryophyta</taxon>
        <taxon>Tracheophyta</taxon>
        <taxon>Spermatophyta</taxon>
        <taxon>Magnoliopsida</taxon>
        <taxon>eudicotyledons</taxon>
        <taxon>Gunneridae</taxon>
        <taxon>Pentapetalae</taxon>
        <taxon>asterids</taxon>
        <taxon>campanulids</taxon>
        <taxon>Asterales</taxon>
        <taxon>Asteraceae</taxon>
        <taxon>Asteroideae</taxon>
        <taxon>Heliantheae alliance</taxon>
        <taxon>Eupatorieae</taxon>
        <taxon>Mikania</taxon>
    </lineage>
</organism>
<evidence type="ECO:0000313" key="2">
    <source>
        <dbReference type="Proteomes" id="UP000326396"/>
    </source>
</evidence>
<keyword evidence="2" id="KW-1185">Reference proteome</keyword>
<sequence>MMMNSLLDLLEVEDEYGRRMACLIEQNDERSSLGMICLGFIRFCRLGGFAYRDESFKFSSRTAADFGSQLPVMSVAYRDTAPCWAIAYRDGPLKSPISLS</sequence>
<name>A0A5N6Q9V0_9ASTR</name>
<evidence type="ECO:0000313" key="1">
    <source>
        <dbReference type="EMBL" id="KAD7480440.1"/>
    </source>
</evidence>
<proteinExistence type="predicted"/>